<organism evidence="1 2">
    <name type="scientific">Peronosclerospora sorghi</name>
    <dbReference type="NCBI Taxonomy" id="230839"/>
    <lineage>
        <taxon>Eukaryota</taxon>
        <taxon>Sar</taxon>
        <taxon>Stramenopiles</taxon>
        <taxon>Oomycota</taxon>
        <taxon>Peronosporomycetes</taxon>
        <taxon>Peronosporales</taxon>
        <taxon>Peronosporaceae</taxon>
        <taxon>Peronosclerospora</taxon>
    </lineage>
</organism>
<comment type="caution">
    <text evidence="1">The sequence shown here is derived from an EMBL/GenBank/DDBJ whole genome shotgun (WGS) entry which is preliminary data.</text>
</comment>
<name>A0ACC0VTQ8_9STRA</name>
<gene>
    <name evidence="1" type="ORF">PsorP6_015010</name>
</gene>
<accession>A0ACC0VTQ8</accession>
<protein>
    <submittedName>
        <fullName evidence="1">Uncharacterized protein</fullName>
    </submittedName>
</protein>
<evidence type="ECO:0000313" key="2">
    <source>
        <dbReference type="Proteomes" id="UP001163321"/>
    </source>
</evidence>
<keyword evidence="2" id="KW-1185">Reference proteome</keyword>
<evidence type="ECO:0000313" key="1">
    <source>
        <dbReference type="EMBL" id="KAI9909720.1"/>
    </source>
</evidence>
<dbReference type="Proteomes" id="UP001163321">
    <property type="component" value="Chromosome 7"/>
</dbReference>
<sequence>MNYNPLFNMESTPSAQDFMNGMMAIVQRQQEIIEEMRQQRQVPRKAPRTPKYFGRLDESLDLYFFQAQKYCQSQNIDMFDDRYLIYAISLITINLRGAAAAWNQEFV</sequence>
<dbReference type="EMBL" id="CM047586">
    <property type="protein sequence ID" value="KAI9909720.1"/>
    <property type="molecule type" value="Genomic_DNA"/>
</dbReference>
<reference evidence="1 2" key="1">
    <citation type="journal article" date="2022" name="bioRxiv">
        <title>The genome of the oomycete Peronosclerospora sorghi, a cosmopolitan pathogen of maize and sorghum, is inflated with dispersed pseudogenes.</title>
        <authorList>
            <person name="Fletcher K."/>
            <person name="Martin F."/>
            <person name="Isakeit T."/>
            <person name="Cavanaugh K."/>
            <person name="Magill C."/>
            <person name="Michelmore R."/>
        </authorList>
    </citation>
    <scope>NUCLEOTIDE SEQUENCE [LARGE SCALE GENOMIC DNA]</scope>
    <source>
        <strain evidence="1">P6</strain>
    </source>
</reference>
<proteinExistence type="predicted"/>